<reference evidence="2" key="1">
    <citation type="journal article" date="2023" name="Genome Biol. Evol.">
        <title>First Whole Genome Sequence and Flow Cytometry Genome Size Data for the Lichen-Forming Fungus Ramalina farinacea (Ascomycota).</title>
        <authorList>
            <person name="Llewellyn T."/>
            <person name="Mian S."/>
            <person name="Hill R."/>
            <person name="Leitch I.J."/>
            <person name="Gaya E."/>
        </authorList>
    </citation>
    <scope>NUCLEOTIDE SEQUENCE</scope>
    <source>
        <strain evidence="2">LIQ254RAFAR</strain>
    </source>
</reference>
<dbReference type="AlphaFoldDB" id="A0AA43QJJ6"/>
<dbReference type="PANTHER" id="PTHR42678:SF34">
    <property type="entry name" value="OS04G0183300 PROTEIN"/>
    <property type="match status" value="1"/>
</dbReference>
<dbReference type="InterPro" id="IPR036928">
    <property type="entry name" value="AS_sf"/>
</dbReference>
<dbReference type="SUPFAM" id="SSF75304">
    <property type="entry name" value="Amidase signature (AS) enzymes"/>
    <property type="match status" value="2"/>
</dbReference>
<evidence type="ECO:0000259" key="1">
    <source>
        <dbReference type="Pfam" id="PF01425"/>
    </source>
</evidence>
<evidence type="ECO:0000313" key="2">
    <source>
        <dbReference type="EMBL" id="MDI1485495.1"/>
    </source>
</evidence>
<feature type="domain" description="Amidase" evidence="1">
    <location>
        <begin position="184"/>
        <end position="344"/>
    </location>
</feature>
<dbReference type="EMBL" id="JAPUFD010000001">
    <property type="protein sequence ID" value="MDI1485495.1"/>
    <property type="molecule type" value="Genomic_DNA"/>
</dbReference>
<name>A0AA43QJJ6_9LECA</name>
<accession>A0AA43QJJ6</accession>
<proteinExistence type="predicted"/>
<dbReference type="PROSITE" id="PS51257">
    <property type="entry name" value="PROKAR_LIPOPROTEIN"/>
    <property type="match status" value="1"/>
</dbReference>
<dbReference type="InterPro" id="IPR023631">
    <property type="entry name" value="Amidase_dom"/>
</dbReference>
<keyword evidence="3" id="KW-1185">Reference proteome</keyword>
<dbReference type="PANTHER" id="PTHR42678">
    <property type="entry name" value="AMIDASE"/>
    <property type="match status" value="1"/>
</dbReference>
<evidence type="ECO:0000313" key="3">
    <source>
        <dbReference type="Proteomes" id="UP001161017"/>
    </source>
</evidence>
<protein>
    <recommendedName>
        <fullName evidence="1">Amidase domain-containing protein</fullName>
    </recommendedName>
</protein>
<organism evidence="2 3">
    <name type="scientific">Ramalina farinacea</name>
    <dbReference type="NCBI Taxonomy" id="258253"/>
    <lineage>
        <taxon>Eukaryota</taxon>
        <taxon>Fungi</taxon>
        <taxon>Dikarya</taxon>
        <taxon>Ascomycota</taxon>
        <taxon>Pezizomycotina</taxon>
        <taxon>Lecanoromycetes</taxon>
        <taxon>OSLEUM clade</taxon>
        <taxon>Lecanoromycetidae</taxon>
        <taxon>Lecanorales</taxon>
        <taxon>Lecanorineae</taxon>
        <taxon>Ramalinaceae</taxon>
        <taxon>Ramalina</taxon>
    </lineage>
</organism>
<dbReference type="Proteomes" id="UP001161017">
    <property type="component" value="Unassembled WGS sequence"/>
</dbReference>
<comment type="caution">
    <text evidence="2">The sequence shown here is derived from an EMBL/GenBank/DDBJ whole genome shotgun (WGS) entry which is preliminary data.</text>
</comment>
<sequence length="542" mass="59115">MKLLDPTDLLTLDAHSLQERMREGSLTAVGLLTSCLTQIKTHDKRIRAVISVAPRELLLRRAQQLDQEQQDAIATGPGSGLKTTVGSLALRDSQPDKASPIIERLEDMGAIILAKTNLNELCGVKGDGMSNGWSTLGGQTESAYIQFDYEDGDHLGHTVTQKLHNCGRITDKVPTESLRLLHRVGSSLTAPAERAALYTIKPTPGTVDMSQVWPVSPLFDGVGGLTKSVIDLATVTNCLVSTSATEDQRPRDFREFLNKTFAGLRIGFLDHRSWCLPAYFQTPIEEVDKQIVEAIETVISRIRESDDGHVAYPVSLPPLSNFDRNGSMTLVRAISKPCQRDLDQEKYAEADCPAYEIAKGTTRYLRAANVDSVKSVADIVKFNRGWSACELPNGPASQAWLVDGLHNPPSKEEFDRDVAHFRRVGRDEGIDELFKRENLNLLAFSTDSLVFNFASAAGYPIASMPMGLLKCNGRPFGLGIIAQTGREDLMFQCMSAFEDMSPARISAVKGRVLTLGALATKSPSSRPKLMISATKAGLSAPG</sequence>
<gene>
    <name evidence="2" type="ORF">OHK93_000633</name>
</gene>
<dbReference type="Pfam" id="PF01425">
    <property type="entry name" value="Amidase"/>
    <property type="match status" value="1"/>
</dbReference>
<dbReference type="Gene3D" id="3.90.1300.10">
    <property type="entry name" value="Amidase signature (AS) domain"/>
    <property type="match status" value="2"/>
</dbReference>